<evidence type="ECO:0000313" key="1">
    <source>
        <dbReference type="EMBL" id="VEE12312.1"/>
    </source>
</evidence>
<reference evidence="1 2" key="1">
    <citation type="submission" date="2018-12" db="EMBL/GenBank/DDBJ databases">
        <authorList>
            <consortium name="Pathogen Informatics"/>
        </authorList>
    </citation>
    <scope>NUCLEOTIDE SEQUENCE [LARGE SCALE GENOMIC DNA]</scope>
    <source>
        <strain evidence="1 2">NCTC11432</strain>
    </source>
</reference>
<dbReference type="KEGG" id="cgle:NCTC11432_05237"/>
<proteinExistence type="predicted"/>
<dbReference type="AlphaFoldDB" id="A0A3S4MV43"/>
<evidence type="ECO:0000313" key="2">
    <source>
        <dbReference type="Proteomes" id="UP000279227"/>
    </source>
</evidence>
<name>A0A3S4MV43_CHRGE</name>
<protein>
    <submittedName>
        <fullName evidence="1">Uncharacterized protein</fullName>
    </submittedName>
</protein>
<dbReference type="EMBL" id="LR134289">
    <property type="protein sequence ID" value="VEE12312.1"/>
    <property type="molecule type" value="Genomic_DNA"/>
</dbReference>
<accession>A0A3S4MV43</accession>
<sequence length="60" mass="6722">MISKEEENQSQKITPSAIAAHLAAAYVLSEKKFRPGNRNGRQPLNVFDNDHKIVMDKNGL</sequence>
<dbReference type="STRING" id="525257.HMPREF0204_14564"/>
<dbReference type="Proteomes" id="UP000279227">
    <property type="component" value="Chromosome"/>
</dbReference>
<dbReference type="RefSeq" id="WP_002980583.1">
    <property type="nucleotide sequence ID" value="NZ_CP068486.1"/>
</dbReference>
<gene>
    <name evidence="1" type="ORF">NCTC11432_05237</name>
</gene>
<dbReference type="GeneID" id="93022888"/>
<organism evidence="1 2">
    <name type="scientific">Chryseobacterium gleum</name>
    <name type="common">Flavobacterium gleum</name>
    <dbReference type="NCBI Taxonomy" id="250"/>
    <lineage>
        <taxon>Bacteria</taxon>
        <taxon>Pseudomonadati</taxon>
        <taxon>Bacteroidota</taxon>
        <taxon>Flavobacteriia</taxon>
        <taxon>Flavobacteriales</taxon>
        <taxon>Weeksellaceae</taxon>
        <taxon>Chryseobacterium group</taxon>
        <taxon>Chryseobacterium</taxon>
    </lineage>
</organism>